<protein>
    <submittedName>
        <fullName evidence="2">Uncharacterized protein</fullName>
    </submittedName>
</protein>
<sequence>MAAPSGSQINDIFNDMLSSGQVPPDILKIHQRGQKATKAQREKLQNWKRQIQINVLKQKARSDPGYKEGEYSQNAQHKRELRSDPAFKQAEYSQNADYKRDLRSDPGYKEWEYSQNADYKRDLRSDPAYTEEENKEAAARMSTLRINRARELAVGTELGNILNQYEIFLRNNYDWQEGGKQYHSTYVTPMGHIAHVRCDEDGGGPFTKVWNKLEERILSECLMLFCNTENYPDELTDSHVTDILDELRQIGLGKRVVCNYSRGTQCGKFKEQVQRGRELRHLPFYELRLYLQADIFRMRDADPPLSSDEVRVKWAFIETKIRELLATVFPSLTQTELASYVIAVKRSFFHPSGPDSEFPEDFEAFEKINSAKPFWKNGQNVWTKTMEDLMPKRLKYICPRNYANYTQLVKKLGHNEYCRDKLKTEGFSVEINGTPLFGKKVVKKSRKIWECEICSQNPLIGNIPTIFEPEIYHHNGSEDFMEPDFWDKVPKSHYNCHPSRYSIPDDLLDENLAVIKWMVDQEHSKIWGQVFAKHSVFMDNFANLLSDNPRAVDFFEQHCPDEIKRLGVEKLIKFMNMERKRVLAFFHNPEFFEPFWNQATKNFLDTFLQMVTGNFVRPIGYFKREAPPALLEKGMDFLLESINVPHNSPTAAQLNKKRAEVAVATNL</sequence>
<accession>A0AAD4N4M0</accession>
<feature type="region of interest" description="Disordered" evidence="1">
    <location>
        <begin position="58"/>
        <end position="87"/>
    </location>
</feature>
<evidence type="ECO:0000256" key="1">
    <source>
        <dbReference type="SAM" id="MobiDB-lite"/>
    </source>
</evidence>
<feature type="compositionally biased region" description="Basic and acidic residues" evidence="1">
    <location>
        <begin position="60"/>
        <end position="70"/>
    </location>
</feature>
<evidence type="ECO:0000313" key="2">
    <source>
        <dbReference type="EMBL" id="KAI1717066.1"/>
    </source>
</evidence>
<organism evidence="2 3">
    <name type="scientific">Ditylenchus destructor</name>
    <dbReference type="NCBI Taxonomy" id="166010"/>
    <lineage>
        <taxon>Eukaryota</taxon>
        <taxon>Metazoa</taxon>
        <taxon>Ecdysozoa</taxon>
        <taxon>Nematoda</taxon>
        <taxon>Chromadorea</taxon>
        <taxon>Rhabditida</taxon>
        <taxon>Tylenchina</taxon>
        <taxon>Tylenchomorpha</taxon>
        <taxon>Sphaerularioidea</taxon>
        <taxon>Anguinidae</taxon>
        <taxon>Anguininae</taxon>
        <taxon>Ditylenchus</taxon>
    </lineage>
</organism>
<proteinExistence type="predicted"/>
<evidence type="ECO:0000313" key="3">
    <source>
        <dbReference type="Proteomes" id="UP001201812"/>
    </source>
</evidence>
<dbReference type="Proteomes" id="UP001201812">
    <property type="component" value="Unassembled WGS sequence"/>
</dbReference>
<keyword evidence="3" id="KW-1185">Reference proteome</keyword>
<gene>
    <name evidence="2" type="ORF">DdX_06794</name>
</gene>
<comment type="caution">
    <text evidence="2">The sequence shown here is derived from an EMBL/GenBank/DDBJ whole genome shotgun (WGS) entry which is preliminary data.</text>
</comment>
<dbReference type="EMBL" id="JAKKPZ010000009">
    <property type="protein sequence ID" value="KAI1717066.1"/>
    <property type="molecule type" value="Genomic_DNA"/>
</dbReference>
<reference evidence="2" key="1">
    <citation type="submission" date="2022-01" db="EMBL/GenBank/DDBJ databases">
        <title>Genome Sequence Resource for Two Populations of Ditylenchus destructor, the Migratory Endoparasitic Phytonematode.</title>
        <authorList>
            <person name="Zhang H."/>
            <person name="Lin R."/>
            <person name="Xie B."/>
        </authorList>
    </citation>
    <scope>NUCLEOTIDE SEQUENCE</scope>
    <source>
        <strain evidence="2">BazhouSP</strain>
    </source>
</reference>
<dbReference type="AlphaFoldDB" id="A0AAD4N4M0"/>
<name>A0AAD4N4M0_9BILA</name>